<accession>A0ABQ1MB33</accession>
<evidence type="ECO:0000256" key="2">
    <source>
        <dbReference type="SAM" id="MobiDB-lite"/>
    </source>
</evidence>
<evidence type="ECO:0000259" key="3">
    <source>
        <dbReference type="Pfam" id="PF01425"/>
    </source>
</evidence>
<reference evidence="5" key="1">
    <citation type="journal article" date="2019" name="Int. J. Syst. Evol. Microbiol.">
        <title>The Global Catalogue of Microorganisms (GCM) 10K type strain sequencing project: providing services to taxonomists for standard genome sequencing and annotation.</title>
        <authorList>
            <consortium name="The Broad Institute Genomics Platform"/>
            <consortium name="The Broad Institute Genome Sequencing Center for Infectious Disease"/>
            <person name="Wu L."/>
            <person name="Ma J."/>
        </authorList>
    </citation>
    <scope>NUCLEOTIDE SEQUENCE [LARGE SCALE GENOMIC DNA]</scope>
    <source>
        <strain evidence="5">CGMCC 1.15472</strain>
    </source>
</reference>
<dbReference type="InterPro" id="IPR000120">
    <property type="entry name" value="Amidase"/>
</dbReference>
<evidence type="ECO:0000313" key="4">
    <source>
        <dbReference type="EMBL" id="GGC37147.1"/>
    </source>
</evidence>
<evidence type="ECO:0000256" key="1">
    <source>
        <dbReference type="ARBA" id="ARBA00009199"/>
    </source>
</evidence>
<organism evidence="4 5">
    <name type="scientific">Brevibacterium sediminis</name>
    <dbReference type="NCBI Taxonomy" id="1857024"/>
    <lineage>
        <taxon>Bacteria</taxon>
        <taxon>Bacillati</taxon>
        <taxon>Actinomycetota</taxon>
        <taxon>Actinomycetes</taxon>
        <taxon>Micrococcales</taxon>
        <taxon>Brevibacteriaceae</taxon>
        <taxon>Brevibacterium</taxon>
    </lineage>
</organism>
<name>A0ABQ1MB33_9MICO</name>
<feature type="domain" description="Amidase" evidence="3">
    <location>
        <begin position="25"/>
        <end position="179"/>
    </location>
</feature>
<protein>
    <recommendedName>
        <fullName evidence="3">Amidase domain-containing protein</fullName>
    </recommendedName>
</protein>
<comment type="caution">
    <text evidence="4">The sequence shown here is derived from an EMBL/GenBank/DDBJ whole genome shotgun (WGS) entry which is preliminary data.</text>
</comment>
<dbReference type="InterPro" id="IPR023631">
    <property type="entry name" value="Amidase_dom"/>
</dbReference>
<gene>
    <name evidence="4" type="ORF">GCM10010974_19460</name>
</gene>
<proteinExistence type="inferred from homology"/>
<dbReference type="EMBL" id="BMJG01000005">
    <property type="protein sequence ID" value="GGC37147.1"/>
    <property type="molecule type" value="Genomic_DNA"/>
</dbReference>
<comment type="similarity">
    <text evidence="1">Belongs to the amidase family.</text>
</comment>
<dbReference type="PANTHER" id="PTHR11895">
    <property type="entry name" value="TRANSAMIDASE"/>
    <property type="match status" value="1"/>
</dbReference>
<dbReference type="Gene3D" id="3.90.1300.10">
    <property type="entry name" value="Amidase signature (AS) domain"/>
    <property type="match status" value="1"/>
</dbReference>
<feature type="compositionally biased region" description="Basic and acidic residues" evidence="2">
    <location>
        <begin position="210"/>
        <end position="226"/>
    </location>
</feature>
<feature type="region of interest" description="Disordered" evidence="2">
    <location>
        <begin position="170"/>
        <end position="233"/>
    </location>
</feature>
<dbReference type="Proteomes" id="UP000632322">
    <property type="component" value="Unassembled WGS sequence"/>
</dbReference>
<keyword evidence="5" id="KW-1185">Reference proteome</keyword>
<dbReference type="PANTHER" id="PTHR11895:SF7">
    <property type="entry name" value="GLUTAMYL-TRNA(GLN) AMIDOTRANSFERASE SUBUNIT A, MITOCHONDRIAL"/>
    <property type="match status" value="1"/>
</dbReference>
<dbReference type="Pfam" id="PF01425">
    <property type="entry name" value="Amidase"/>
    <property type="match status" value="1"/>
</dbReference>
<sequence>MTELHELSAGAQLDALRRRKVSSYELTRHYLERIERLDGRLGAFTTVCPEVSLTEAARADARLAAGEGDRLTGLPLAIKDLFATAGVRTTFGTRALSDTVPPTDDSTVARLRSAGVVLLGKTSAPEFGAACFTDGELTGRPSVTPYDLGRYASGAVGAVAARLLPLAHGSDSAGSIRTPPRRHLQPRGPQTQQRPHQHRTTLDVLRLRHRGADRAHGRRSGDRTRGDGAFPTG</sequence>
<dbReference type="SUPFAM" id="SSF75304">
    <property type="entry name" value="Amidase signature (AS) enzymes"/>
    <property type="match status" value="1"/>
</dbReference>
<evidence type="ECO:0000313" key="5">
    <source>
        <dbReference type="Proteomes" id="UP000632322"/>
    </source>
</evidence>
<dbReference type="InterPro" id="IPR036928">
    <property type="entry name" value="AS_sf"/>
</dbReference>